<protein>
    <submittedName>
        <fullName evidence="6">LysR family transcriptional regulator</fullName>
    </submittedName>
</protein>
<dbReference type="InterPro" id="IPR036388">
    <property type="entry name" value="WH-like_DNA-bd_sf"/>
</dbReference>
<dbReference type="PROSITE" id="PS50931">
    <property type="entry name" value="HTH_LYSR"/>
    <property type="match status" value="1"/>
</dbReference>
<dbReference type="InterPro" id="IPR005119">
    <property type="entry name" value="LysR_subst-bd"/>
</dbReference>
<dbReference type="EMBL" id="CP098809">
    <property type="protein sequence ID" value="USJ27054.1"/>
    <property type="molecule type" value="Genomic_DNA"/>
</dbReference>
<dbReference type="Pfam" id="PF00126">
    <property type="entry name" value="HTH_1"/>
    <property type="match status" value="1"/>
</dbReference>
<feature type="domain" description="HTH lysR-type" evidence="5">
    <location>
        <begin position="1"/>
        <end position="58"/>
    </location>
</feature>
<evidence type="ECO:0000313" key="7">
    <source>
        <dbReference type="Proteomes" id="UP001055460"/>
    </source>
</evidence>
<evidence type="ECO:0000256" key="4">
    <source>
        <dbReference type="ARBA" id="ARBA00023163"/>
    </source>
</evidence>
<keyword evidence="3" id="KW-0238">DNA-binding</keyword>
<dbReference type="GO" id="GO:0003677">
    <property type="term" value="F:DNA binding"/>
    <property type="evidence" value="ECO:0007669"/>
    <property type="project" value="UniProtKB-KW"/>
</dbReference>
<evidence type="ECO:0000313" key="6">
    <source>
        <dbReference type="EMBL" id="USJ27054.1"/>
    </source>
</evidence>
<sequence length="304" mass="33494">MELEQLRCFVAVAEELHFGRAAQKTGMLPASLGRHIRLLEESLRTQLLSRTTRSVSLTDDGVSLLQEVRPLLGRLDEVAEKFRAARHRPPAILRIGAIDSAAAGLLPLLLQDFREAAPDVITQIIEDKSVRLIPKLLAGRLDLVLIRPRDGISRTLNVQLLFHETTVVAVPMGSALAGRSEITVQDLAEEPLIVPERRSRPHSHDLTMGLFADFDMRPRVAQIADEKQTIINLVAAGIGSAIVPRWTSKLAVSGVSYIPLAHPSGSPMHRLPLSAAWMKAVRDPLRDTMLALLQHNVARYAEFA</sequence>
<dbReference type="Gene3D" id="1.10.10.10">
    <property type="entry name" value="Winged helix-like DNA-binding domain superfamily/Winged helix DNA-binding domain"/>
    <property type="match status" value="1"/>
</dbReference>
<gene>
    <name evidence="6" type="ORF">NE863_31685</name>
</gene>
<evidence type="ECO:0000256" key="1">
    <source>
        <dbReference type="ARBA" id="ARBA00009437"/>
    </source>
</evidence>
<comment type="similarity">
    <text evidence="1">Belongs to the LysR transcriptional regulatory family.</text>
</comment>
<dbReference type="Gene3D" id="3.40.190.10">
    <property type="entry name" value="Periplasmic binding protein-like II"/>
    <property type="match status" value="2"/>
</dbReference>
<accession>A0A9Q9DD10</accession>
<dbReference type="AlphaFoldDB" id="A0A9Q9DD10"/>
<keyword evidence="6" id="KW-0614">Plasmid</keyword>
<evidence type="ECO:0000256" key="2">
    <source>
        <dbReference type="ARBA" id="ARBA00023015"/>
    </source>
</evidence>
<dbReference type="InterPro" id="IPR036390">
    <property type="entry name" value="WH_DNA-bd_sf"/>
</dbReference>
<keyword evidence="2" id="KW-0805">Transcription regulation</keyword>
<reference evidence="6" key="1">
    <citation type="submission" date="2022-06" db="EMBL/GenBank/DDBJ databases">
        <title>Physiological and biochemical characterization and genomic elucidation of a strain of the genus Ensifer adhaerens M8 that combines arsenic oxidation and chromium reduction.</title>
        <authorList>
            <person name="Li X."/>
            <person name="Yu c."/>
        </authorList>
    </citation>
    <scope>NUCLEOTIDE SEQUENCE</scope>
    <source>
        <strain evidence="6">M8</strain>
        <plasmid evidence="6">pB</plasmid>
    </source>
</reference>
<dbReference type="FunFam" id="1.10.10.10:FF:000001">
    <property type="entry name" value="LysR family transcriptional regulator"/>
    <property type="match status" value="1"/>
</dbReference>
<evidence type="ECO:0000256" key="3">
    <source>
        <dbReference type="ARBA" id="ARBA00023125"/>
    </source>
</evidence>
<dbReference type="SUPFAM" id="SSF53850">
    <property type="entry name" value="Periplasmic binding protein-like II"/>
    <property type="match status" value="1"/>
</dbReference>
<dbReference type="CDD" id="cd08414">
    <property type="entry name" value="PBP2_LTTR_aromatics_like"/>
    <property type="match status" value="1"/>
</dbReference>
<dbReference type="Proteomes" id="UP001055460">
    <property type="component" value="Plasmid pB"/>
</dbReference>
<proteinExistence type="inferred from homology"/>
<name>A0A9Q9DD10_ENSAD</name>
<dbReference type="RefSeq" id="WP_252160939.1">
    <property type="nucleotide sequence ID" value="NZ_CP098809.1"/>
</dbReference>
<dbReference type="GO" id="GO:0032993">
    <property type="term" value="C:protein-DNA complex"/>
    <property type="evidence" value="ECO:0007669"/>
    <property type="project" value="TreeGrafter"/>
</dbReference>
<dbReference type="SUPFAM" id="SSF46785">
    <property type="entry name" value="Winged helix' DNA-binding domain"/>
    <property type="match status" value="1"/>
</dbReference>
<organism evidence="6 7">
    <name type="scientific">Ensifer adhaerens</name>
    <name type="common">Sinorhizobium morelense</name>
    <dbReference type="NCBI Taxonomy" id="106592"/>
    <lineage>
        <taxon>Bacteria</taxon>
        <taxon>Pseudomonadati</taxon>
        <taxon>Pseudomonadota</taxon>
        <taxon>Alphaproteobacteria</taxon>
        <taxon>Hyphomicrobiales</taxon>
        <taxon>Rhizobiaceae</taxon>
        <taxon>Sinorhizobium/Ensifer group</taxon>
        <taxon>Ensifer</taxon>
    </lineage>
</organism>
<geneLocation type="plasmid" evidence="6 7">
    <name>pB</name>
</geneLocation>
<dbReference type="PANTHER" id="PTHR30346:SF0">
    <property type="entry name" value="HCA OPERON TRANSCRIPTIONAL ACTIVATOR HCAR"/>
    <property type="match status" value="1"/>
</dbReference>
<keyword evidence="4" id="KW-0804">Transcription</keyword>
<dbReference type="GO" id="GO:0003700">
    <property type="term" value="F:DNA-binding transcription factor activity"/>
    <property type="evidence" value="ECO:0007669"/>
    <property type="project" value="InterPro"/>
</dbReference>
<evidence type="ECO:0000259" key="5">
    <source>
        <dbReference type="PROSITE" id="PS50931"/>
    </source>
</evidence>
<dbReference type="PANTHER" id="PTHR30346">
    <property type="entry name" value="TRANSCRIPTIONAL DUAL REGULATOR HCAR-RELATED"/>
    <property type="match status" value="1"/>
</dbReference>
<dbReference type="InterPro" id="IPR000847">
    <property type="entry name" value="LysR_HTH_N"/>
</dbReference>
<dbReference type="Pfam" id="PF03466">
    <property type="entry name" value="LysR_substrate"/>
    <property type="match status" value="1"/>
</dbReference>